<feature type="transmembrane region" description="Helical" evidence="5">
    <location>
        <begin position="12"/>
        <end position="34"/>
    </location>
</feature>
<keyword evidence="2" id="KW-0145">Chemotaxis</keyword>
<comment type="similarity">
    <text evidence="3">Belongs to the methyl-accepting chemotaxis (MCP) protein family.</text>
</comment>
<dbReference type="SMART" id="SM00304">
    <property type="entry name" value="HAMP"/>
    <property type="match status" value="2"/>
</dbReference>
<dbReference type="Pfam" id="PF00015">
    <property type="entry name" value="MCPsignal"/>
    <property type="match status" value="1"/>
</dbReference>
<evidence type="ECO:0000256" key="3">
    <source>
        <dbReference type="ARBA" id="ARBA00029447"/>
    </source>
</evidence>
<dbReference type="AlphaFoldDB" id="A0A3D9Z2I0"/>
<dbReference type="GO" id="GO:0007165">
    <property type="term" value="P:signal transduction"/>
    <property type="evidence" value="ECO:0007669"/>
    <property type="project" value="UniProtKB-KW"/>
</dbReference>
<accession>A0A3D9Z2I0</accession>
<dbReference type="Proteomes" id="UP000256900">
    <property type="component" value="Unassembled WGS sequence"/>
</dbReference>
<dbReference type="PROSITE" id="PS50111">
    <property type="entry name" value="CHEMOTAXIS_TRANSDUC_2"/>
    <property type="match status" value="1"/>
</dbReference>
<evidence type="ECO:0000256" key="2">
    <source>
        <dbReference type="ARBA" id="ARBA00022500"/>
    </source>
</evidence>
<dbReference type="SUPFAM" id="SSF158472">
    <property type="entry name" value="HAMP domain-like"/>
    <property type="match status" value="1"/>
</dbReference>
<evidence type="ECO:0000256" key="4">
    <source>
        <dbReference type="PROSITE-ProRule" id="PRU00284"/>
    </source>
</evidence>
<organism evidence="8 9">
    <name type="scientific">Methylovirgula ligni</name>
    <dbReference type="NCBI Taxonomy" id="569860"/>
    <lineage>
        <taxon>Bacteria</taxon>
        <taxon>Pseudomonadati</taxon>
        <taxon>Pseudomonadota</taxon>
        <taxon>Alphaproteobacteria</taxon>
        <taxon>Hyphomicrobiales</taxon>
        <taxon>Beijerinckiaceae</taxon>
        <taxon>Methylovirgula</taxon>
    </lineage>
</organism>
<feature type="domain" description="HAMP" evidence="7">
    <location>
        <begin position="298"/>
        <end position="344"/>
    </location>
</feature>
<evidence type="ECO:0000256" key="5">
    <source>
        <dbReference type="SAM" id="Phobius"/>
    </source>
</evidence>
<keyword evidence="4" id="KW-0807">Transducer</keyword>
<dbReference type="GO" id="GO:0004888">
    <property type="term" value="F:transmembrane signaling receptor activity"/>
    <property type="evidence" value="ECO:0007669"/>
    <property type="project" value="InterPro"/>
</dbReference>
<keyword evidence="5" id="KW-0472">Membrane</keyword>
<dbReference type="Gene3D" id="1.10.287.950">
    <property type="entry name" value="Methyl-accepting chemotaxis protein"/>
    <property type="match status" value="1"/>
</dbReference>
<dbReference type="GO" id="GO:0006935">
    <property type="term" value="P:chemotaxis"/>
    <property type="evidence" value="ECO:0007669"/>
    <property type="project" value="UniProtKB-KW"/>
</dbReference>
<dbReference type="RefSeq" id="WP_129396421.1">
    <property type="nucleotide sequence ID" value="NZ_CP025086.1"/>
</dbReference>
<dbReference type="PANTHER" id="PTHR43531:SF11">
    <property type="entry name" value="METHYL-ACCEPTING CHEMOTAXIS PROTEIN 3"/>
    <property type="match status" value="1"/>
</dbReference>
<dbReference type="CDD" id="cd11386">
    <property type="entry name" value="MCP_signal"/>
    <property type="match status" value="1"/>
</dbReference>
<dbReference type="InterPro" id="IPR051310">
    <property type="entry name" value="MCP_chemotaxis"/>
</dbReference>
<reference evidence="8 9" key="1">
    <citation type="submission" date="2018-08" db="EMBL/GenBank/DDBJ databases">
        <title>Genomic Encyclopedia of Type Strains, Phase IV (KMG-IV): sequencing the most valuable type-strain genomes for metagenomic binning, comparative biology and taxonomic classification.</title>
        <authorList>
            <person name="Goeker M."/>
        </authorList>
    </citation>
    <scope>NUCLEOTIDE SEQUENCE [LARGE SCALE GENOMIC DNA]</scope>
    <source>
        <strain evidence="8 9">BW863</strain>
    </source>
</reference>
<keyword evidence="5" id="KW-1133">Transmembrane helix</keyword>
<feature type="domain" description="Methyl-accepting transducer" evidence="6">
    <location>
        <begin position="349"/>
        <end position="578"/>
    </location>
</feature>
<sequence>MASQNLVISKKLIVAFSAVLGVVALTSVAIEFAVHHAEDAIETRDASFQLAERLDNAMAAQFDQSSDARGFLLSGQSRYHELYAAAVKQFDDEIAAARNEAADRPDIAASINQFAEDNAAWRHDVGDPEMQLGGDPQTAPQAIAIAKSTASVDSMLRVRAAAADLRAKATALSAGAAEAQAGALWLVHLAQIIGGVLALLVAAYAGYQLERRIAFPIRILNDCMRKLAQGRIDVGVPPLGEGDEIAEMSQRVQVFKENAVEKARLETAAEAARKAAEEDRARQEIETQHYIEAHHTFVTSITEALQRLSDGDLTFRLSNAFTSEYEKIRGNFNVSIEKLQQVMLHVNSNTRAIRSGTQEISTAADDLSRRTEQQAASLEETAAALDEITATVRKTADGATHARELVATARSDAEKGGGVVRQAIGAMSAIEKSSQQISQIISVIDEIAFQTNLLALNAGVEAARAGDAGRGFAVVASEVRALAQRSAEAAKEIKGLISASSTQVKQGVDLVAETGKALERIFTQVAEMDSIVADIATSAREQATGLQEVNTAVNQMDQVTQQNAAMVEESTAASHTLSQETEELSRLVGRFQVGEIEAPRKPQARGAEKIAARALKTVGARGGAAPKPVTDEWEEF</sequence>
<dbReference type="PANTHER" id="PTHR43531">
    <property type="entry name" value="PROTEIN ICFG"/>
    <property type="match status" value="1"/>
</dbReference>
<evidence type="ECO:0000313" key="8">
    <source>
        <dbReference type="EMBL" id="REF89317.1"/>
    </source>
</evidence>
<dbReference type="SMART" id="SM00283">
    <property type="entry name" value="MA"/>
    <property type="match status" value="1"/>
</dbReference>
<dbReference type="InterPro" id="IPR004090">
    <property type="entry name" value="Chemotax_Me-accpt_rcpt"/>
</dbReference>
<dbReference type="FunFam" id="1.10.287.950:FF:000001">
    <property type="entry name" value="Methyl-accepting chemotaxis sensory transducer"/>
    <property type="match status" value="1"/>
</dbReference>
<dbReference type="Gene3D" id="6.10.340.10">
    <property type="match status" value="1"/>
</dbReference>
<feature type="domain" description="HAMP" evidence="7">
    <location>
        <begin position="211"/>
        <end position="264"/>
    </location>
</feature>
<gene>
    <name evidence="8" type="ORF">DES32_0537</name>
</gene>
<dbReference type="PRINTS" id="PR00260">
    <property type="entry name" value="CHEMTRNSDUCR"/>
</dbReference>
<evidence type="ECO:0000256" key="1">
    <source>
        <dbReference type="ARBA" id="ARBA00004370"/>
    </source>
</evidence>
<keyword evidence="9" id="KW-1185">Reference proteome</keyword>
<protein>
    <submittedName>
        <fullName evidence="8">Methyl-accepting chemotaxis protein</fullName>
    </submittedName>
</protein>
<dbReference type="InterPro" id="IPR007891">
    <property type="entry name" value="CHASE3"/>
</dbReference>
<dbReference type="GO" id="GO:0016020">
    <property type="term" value="C:membrane"/>
    <property type="evidence" value="ECO:0007669"/>
    <property type="project" value="UniProtKB-SubCell"/>
</dbReference>
<proteinExistence type="inferred from homology"/>
<evidence type="ECO:0000259" key="7">
    <source>
        <dbReference type="PROSITE" id="PS50885"/>
    </source>
</evidence>
<name>A0A3D9Z2I0_9HYPH</name>
<dbReference type="InterPro" id="IPR004089">
    <property type="entry name" value="MCPsignal_dom"/>
</dbReference>
<keyword evidence="5" id="KW-0812">Transmembrane</keyword>
<dbReference type="Pfam" id="PF05227">
    <property type="entry name" value="CHASE3"/>
    <property type="match status" value="1"/>
</dbReference>
<comment type="subcellular location">
    <subcellularLocation>
        <location evidence="1">Membrane</location>
    </subcellularLocation>
</comment>
<evidence type="ECO:0000259" key="6">
    <source>
        <dbReference type="PROSITE" id="PS50111"/>
    </source>
</evidence>
<comment type="caution">
    <text evidence="8">The sequence shown here is derived from an EMBL/GenBank/DDBJ whole genome shotgun (WGS) entry which is preliminary data.</text>
</comment>
<dbReference type="SUPFAM" id="SSF58104">
    <property type="entry name" value="Methyl-accepting chemotaxis protein (MCP) signaling domain"/>
    <property type="match status" value="1"/>
</dbReference>
<evidence type="ECO:0000313" key="9">
    <source>
        <dbReference type="Proteomes" id="UP000256900"/>
    </source>
</evidence>
<dbReference type="EMBL" id="QUMO01000001">
    <property type="protein sequence ID" value="REF89317.1"/>
    <property type="molecule type" value="Genomic_DNA"/>
</dbReference>
<dbReference type="PROSITE" id="PS50885">
    <property type="entry name" value="HAMP"/>
    <property type="match status" value="2"/>
</dbReference>
<dbReference type="InterPro" id="IPR003660">
    <property type="entry name" value="HAMP_dom"/>
</dbReference>
<dbReference type="OrthoDB" id="3289104at2"/>